<evidence type="ECO:0000313" key="2">
    <source>
        <dbReference type="Proteomes" id="UP000268014"/>
    </source>
</evidence>
<gene>
    <name evidence="1" type="ORF">HPLM_LOCUS18549</name>
</gene>
<reference evidence="1 2" key="2">
    <citation type="submission" date="2018-11" db="EMBL/GenBank/DDBJ databases">
        <authorList>
            <consortium name="Pathogen Informatics"/>
        </authorList>
    </citation>
    <scope>NUCLEOTIDE SEQUENCE [LARGE SCALE GENOMIC DNA]</scope>
    <source>
        <strain evidence="1 2">MHpl1</strain>
    </source>
</reference>
<proteinExistence type="predicted"/>
<dbReference type="OrthoDB" id="5868842at2759"/>
<dbReference type="EMBL" id="UZAF01020648">
    <property type="protein sequence ID" value="VDO71772.1"/>
    <property type="molecule type" value="Genomic_DNA"/>
</dbReference>
<dbReference type="Gene3D" id="3.20.20.240">
    <property type="entry name" value="Methylmalonyl-CoA mutase"/>
    <property type="match status" value="1"/>
</dbReference>
<protein>
    <submittedName>
        <fullName evidence="1 3">Uncharacterized protein</fullName>
    </submittedName>
</protein>
<evidence type="ECO:0000313" key="3">
    <source>
        <dbReference type="WBParaSite" id="HPLM_0001855701-mRNA-1"/>
    </source>
</evidence>
<dbReference type="WBParaSite" id="HPLM_0001855701-mRNA-1">
    <property type="protein sequence ID" value="HPLM_0001855701-mRNA-1"/>
    <property type="gene ID" value="HPLM_0001855701"/>
</dbReference>
<name>A0A0N4X2H1_HAEPC</name>
<organism evidence="3">
    <name type="scientific">Haemonchus placei</name>
    <name type="common">Barber's pole worm</name>
    <dbReference type="NCBI Taxonomy" id="6290"/>
    <lineage>
        <taxon>Eukaryota</taxon>
        <taxon>Metazoa</taxon>
        <taxon>Ecdysozoa</taxon>
        <taxon>Nematoda</taxon>
        <taxon>Chromadorea</taxon>
        <taxon>Rhabditida</taxon>
        <taxon>Rhabditina</taxon>
        <taxon>Rhabditomorpha</taxon>
        <taxon>Strongyloidea</taxon>
        <taxon>Trichostrongylidae</taxon>
        <taxon>Haemonchus</taxon>
    </lineage>
</organism>
<keyword evidence="2" id="KW-1185">Reference proteome</keyword>
<dbReference type="AlphaFoldDB" id="A0A0N4X2H1"/>
<evidence type="ECO:0000313" key="1">
    <source>
        <dbReference type="EMBL" id="VDO71772.1"/>
    </source>
</evidence>
<sequence>MAKKAMKGKDPESLIWHTPEGIPIKPLYLKEDRECDLHRKSEVLLYFLFVRIHRRICQFTT</sequence>
<reference evidence="3" key="1">
    <citation type="submission" date="2017-02" db="UniProtKB">
        <authorList>
            <consortium name="WormBaseParasite"/>
        </authorList>
    </citation>
    <scope>IDENTIFICATION</scope>
</reference>
<dbReference type="Proteomes" id="UP000268014">
    <property type="component" value="Unassembled WGS sequence"/>
</dbReference>
<dbReference type="STRING" id="6290.A0A0N4X2H1"/>
<accession>A0A0N4X2H1</accession>